<evidence type="ECO:0000256" key="3">
    <source>
        <dbReference type="ARBA" id="ARBA00022448"/>
    </source>
</evidence>
<dbReference type="EMBL" id="PJQY01000304">
    <property type="protein sequence ID" value="PQQ13344.1"/>
    <property type="molecule type" value="Genomic_DNA"/>
</dbReference>
<feature type="compositionally biased region" description="Polar residues" evidence="11">
    <location>
        <begin position="1"/>
        <end position="10"/>
    </location>
</feature>
<keyword evidence="4 12" id="KW-0812">Transmembrane</keyword>
<dbReference type="PANTHER" id="PTHR48017">
    <property type="entry name" value="OS05G0424000 PROTEIN-RELATED"/>
    <property type="match status" value="1"/>
</dbReference>
<dbReference type="InterPro" id="IPR013057">
    <property type="entry name" value="AA_transpt_TM"/>
</dbReference>
<dbReference type="GO" id="GO:0006865">
    <property type="term" value="P:amino acid transport"/>
    <property type="evidence" value="ECO:0007669"/>
    <property type="project" value="UniProtKB-KW"/>
</dbReference>
<protein>
    <submittedName>
        <fullName evidence="14">Lysine histidine transporter-like 8</fullName>
    </submittedName>
</protein>
<feature type="region of interest" description="Disordered" evidence="11">
    <location>
        <begin position="1"/>
        <end position="25"/>
    </location>
</feature>
<dbReference type="STRING" id="2094558.A0A314Z7C2"/>
<dbReference type="Proteomes" id="UP000250321">
    <property type="component" value="Unassembled WGS sequence"/>
</dbReference>
<reference evidence="14 15" key="1">
    <citation type="submission" date="2018-02" db="EMBL/GenBank/DDBJ databases">
        <title>Draft genome of wild Prunus yedoensis var. nudiflora.</title>
        <authorList>
            <person name="Baek S."/>
            <person name="Kim J.-H."/>
            <person name="Choi K."/>
            <person name="Kim G.-B."/>
            <person name="Cho A."/>
            <person name="Jang H."/>
            <person name="Shin C.-H."/>
            <person name="Yu H.-J."/>
            <person name="Mun J.-H."/>
        </authorList>
    </citation>
    <scope>NUCLEOTIDE SEQUENCE [LARGE SCALE GENOMIC DNA]</scope>
    <source>
        <strain evidence="15">cv. Jeju island</strain>
        <tissue evidence="14">Leaf</tissue>
    </source>
</reference>
<evidence type="ECO:0000259" key="13">
    <source>
        <dbReference type="Pfam" id="PF01490"/>
    </source>
</evidence>
<dbReference type="OrthoDB" id="40134at2759"/>
<evidence type="ECO:0000256" key="6">
    <source>
        <dbReference type="ARBA" id="ARBA00022970"/>
    </source>
</evidence>
<accession>A0A314Z7C2</accession>
<organism evidence="14 15">
    <name type="scientific">Prunus yedoensis var. nudiflora</name>
    <dbReference type="NCBI Taxonomy" id="2094558"/>
    <lineage>
        <taxon>Eukaryota</taxon>
        <taxon>Viridiplantae</taxon>
        <taxon>Streptophyta</taxon>
        <taxon>Embryophyta</taxon>
        <taxon>Tracheophyta</taxon>
        <taxon>Spermatophyta</taxon>
        <taxon>Magnoliopsida</taxon>
        <taxon>eudicotyledons</taxon>
        <taxon>Gunneridae</taxon>
        <taxon>Pentapetalae</taxon>
        <taxon>rosids</taxon>
        <taxon>fabids</taxon>
        <taxon>Rosales</taxon>
        <taxon>Rosaceae</taxon>
        <taxon>Amygdaloideae</taxon>
        <taxon>Amygdaleae</taxon>
        <taxon>Prunus</taxon>
    </lineage>
</organism>
<comment type="caution">
    <text evidence="14">The sequence shown here is derived from an EMBL/GenBank/DDBJ whole genome shotgun (WGS) entry which is preliminary data.</text>
</comment>
<keyword evidence="7 12" id="KW-1133">Transmembrane helix</keyword>
<name>A0A314Z7C2_PRUYE</name>
<evidence type="ECO:0000256" key="7">
    <source>
        <dbReference type="ARBA" id="ARBA00022989"/>
    </source>
</evidence>
<dbReference type="GO" id="GO:0009734">
    <property type="term" value="P:auxin-activated signaling pathway"/>
    <property type="evidence" value="ECO:0007669"/>
    <property type="project" value="UniProtKB-KW"/>
</dbReference>
<dbReference type="Pfam" id="PF01490">
    <property type="entry name" value="Aa_trans"/>
    <property type="match status" value="1"/>
</dbReference>
<comment type="similarity">
    <text evidence="2">Belongs to the amino acid/polyamine transporter 2 family. Amino acid/auxin permease (AAAP) (TC 2.A.18.1) subfamily.</text>
</comment>
<keyword evidence="8 12" id="KW-0472">Membrane</keyword>
<evidence type="ECO:0000256" key="2">
    <source>
        <dbReference type="ARBA" id="ARBA00005590"/>
    </source>
</evidence>
<keyword evidence="5" id="KW-0769">Symport</keyword>
<feature type="domain" description="Amino acid transporter transmembrane" evidence="13">
    <location>
        <begin position="67"/>
        <end position="176"/>
    </location>
</feature>
<keyword evidence="9" id="KW-0927">Auxin signaling pathway</keyword>
<comment type="function">
    <text evidence="10">Carrier protein involved in proton-driven auxin influx. Mediates the formation of auxin gradient from developing leaves (site of auxin biosynthesis) to tips by contributing to the loading of auxin in vascular tissues and facilitating acropetal (base to tip) auxin transport within inner tissues of the root apex, and basipetal (tip to base) auxin transport within outer tissues of the root apex. May be involved in lateral roots and nodules formation.</text>
</comment>
<comment type="subcellular location">
    <subcellularLocation>
        <location evidence="1">Endomembrane system</location>
        <topology evidence="1">Multi-pass membrane protein</topology>
    </subcellularLocation>
</comment>
<proteinExistence type="inferred from homology"/>
<gene>
    <name evidence="14" type="ORF">Pyn_13651</name>
</gene>
<evidence type="ECO:0000256" key="9">
    <source>
        <dbReference type="ARBA" id="ARBA00023294"/>
    </source>
</evidence>
<keyword evidence="3" id="KW-0813">Transport</keyword>
<feature type="transmembrane region" description="Helical" evidence="12">
    <location>
        <begin position="65"/>
        <end position="86"/>
    </location>
</feature>
<evidence type="ECO:0000256" key="10">
    <source>
        <dbReference type="ARBA" id="ARBA00045588"/>
    </source>
</evidence>
<evidence type="ECO:0000313" key="14">
    <source>
        <dbReference type="EMBL" id="PQQ13344.1"/>
    </source>
</evidence>
<feature type="transmembrane region" description="Helical" evidence="12">
    <location>
        <begin position="156"/>
        <end position="179"/>
    </location>
</feature>
<evidence type="ECO:0000256" key="1">
    <source>
        <dbReference type="ARBA" id="ARBA00004127"/>
    </source>
</evidence>
<dbReference type="AlphaFoldDB" id="A0A314Z7C2"/>
<evidence type="ECO:0000256" key="4">
    <source>
        <dbReference type="ARBA" id="ARBA00022692"/>
    </source>
</evidence>
<keyword evidence="6" id="KW-0029">Amino-acid transport</keyword>
<evidence type="ECO:0000256" key="8">
    <source>
        <dbReference type="ARBA" id="ARBA00023136"/>
    </source>
</evidence>
<dbReference type="GO" id="GO:0012505">
    <property type="term" value="C:endomembrane system"/>
    <property type="evidence" value="ECO:0007669"/>
    <property type="project" value="UniProtKB-SubCell"/>
</dbReference>
<feature type="transmembrane region" description="Helical" evidence="12">
    <location>
        <begin position="121"/>
        <end position="144"/>
    </location>
</feature>
<keyword evidence="15" id="KW-1185">Reference proteome</keyword>
<evidence type="ECO:0000256" key="5">
    <source>
        <dbReference type="ARBA" id="ARBA00022847"/>
    </source>
</evidence>
<dbReference type="GO" id="GO:0015293">
    <property type="term" value="F:symporter activity"/>
    <property type="evidence" value="ECO:0007669"/>
    <property type="project" value="UniProtKB-KW"/>
</dbReference>
<evidence type="ECO:0000256" key="12">
    <source>
        <dbReference type="SAM" id="Phobius"/>
    </source>
</evidence>
<evidence type="ECO:0000313" key="15">
    <source>
        <dbReference type="Proteomes" id="UP000250321"/>
    </source>
</evidence>
<evidence type="ECO:0000256" key="11">
    <source>
        <dbReference type="SAM" id="MobiDB-lite"/>
    </source>
</evidence>
<sequence>MLISQQNKQLAPTAGDDASQSTTSTKIAIPPASKSKLKDMAAAMEEGFGEANWSTDRVHSLSRRAWGIICLSLAFSWQLYTIWLLVHLHESDSGTRYSRYLDLAMTAFGQKLGKFSSLVPVMYLAAGTCVQLIIIGGGTLKLFITTVCKDGATCDAKSLTTVECFLVFMIMAVVLWLNFPT</sequence>